<dbReference type="PANTHER" id="PTHR42852">
    <property type="entry name" value="THIOL:DISULFIDE INTERCHANGE PROTEIN DSBE"/>
    <property type="match status" value="1"/>
</dbReference>
<dbReference type="EMBL" id="SMFM01000001">
    <property type="protein sequence ID" value="TDD78626.1"/>
    <property type="molecule type" value="Genomic_DNA"/>
</dbReference>
<keyword evidence="4" id="KW-0676">Redox-active center</keyword>
<keyword evidence="2" id="KW-0201">Cytochrome c-type biogenesis</keyword>
<dbReference type="RefSeq" id="WP_131908378.1">
    <property type="nucleotide sequence ID" value="NZ_SMFM01000001.1"/>
</dbReference>
<feature type="domain" description="Thioredoxin" evidence="6">
    <location>
        <begin position="25"/>
        <end position="160"/>
    </location>
</feature>
<dbReference type="GO" id="GO:0030313">
    <property type="term" value="C:cell envelope"/>
    <property type="evidence" value="ECO:0007669"/>
    <property type="project" value="UniProtKB-SubCell"/>
</dbReference>
<dbReference type="InterPro" id="IPR000866">
    <property type="entry name" value="AhpC/TSA"/>
</dbReference>
<feature type="chain" id="PRO_5020406852" evidence="5">
    <location>
        <begin position="24"/>
        <end position="160"/>
    </location>
</feature>
<gene>
    <name evidence="7" type="ORF">E0F89_03040</name>
</gene>
<dbReference type="Pfam" id="PF00578">
    <property type="entry name" value="AhpC-TSA"/>
    <property type="match status" value="1"/>
</dbReference>
<feature type="signal peptide" evidence="5">
    <location>
        <begin position="1"/>
        <end position="23"/>
    </location>
</feature>
<dbReference type="GO" id="GO:0016209">
    <property type="term" value="F:antioxidant activity"/>
    <property type="evidence" value="ECO:0007669"/>
    <property type="project" value="InterPro"/>
</dbReference>
<evidence type="ECO:0000256" key="2">
    <source>
        <dbReference type="ARBA" id="ARBA00022748"/>
    </source>
</evidence>
<dbReference type="InterPro" id="IPR036249">
    <property type="entry name" value="Thioredoxin-like_sf"/>
</dbReference>
<evidence type="ECO:0000259" key="6">
    <source>
        <dbReference type="PROSITE" id="PS51352"/>
    </source>
</evidence>
<reference evidence="7 8" key="1">
    <citation type="submission" date="2019-03" db="EMBL/GenBank/DDBJ databases">
        <title>Flavobacterium AT-3-2 sp. nov., isolated from arctic soil.</title>
        <authorList>
            <person name="Chaudhary D.K."/>
        </authorList>
    </citation>
    <scope>NUCLEOTIDE SEQUENCE [LARGE SCALE GENOMIC DNA]</scope>
    <source>
        <strain evidence="7 8">AT-3-2</strain>
    </source>
</reference>
<dbReference type="PANTHER" id="PTHR42852:SF6">
    <property type="entry name" value="THIOL:DISULFIDE INTERCHANGE PROTEIN DSBE"/>
    <property type="match status" value="1"/>
</dbReference>
<evidence type="ECO:0000256" key="1">
    <source>
        <dbReference type="ARBA" id="ARBA00004196"/>
    </source>
</evidence>
<dbReference type="SUPFAM" id="SSF52833">
    <property type="entry name" value="Thioredoxin-like"/>
    <property type="match status" value="1"/>
</dbReference>
<comment type="caution">
    <text evidence="7">The sequence shown here is derived from an EMBL/GenBank/DDBJ whole genome shotgun (WGS) entry which is preliminary data.</text>
</comment>
<name>A0A4R5B350_9FLAO</name>
<dbReference type="GO" id="GO:0016491">
    <property type="term" value="F:oxidoreductase activity"/>
    <property type="evidence" value="ECO:0007669"/>
    <property type="project" value="InterPro"/>
</dbReference>
<evidence type="ECO:0000256" key="5">
    <source>
        <dbReference type="SAM" id="SignalP"/>
    </source>
</evidence>
<comment type="subcellular location">
    <subcellularLocation>
        <location evidence="1">Cell envelope</location>
    </subcellularLocation>
</comment>
<keyword evidence="8" id="KW-1185">Reference proteome</keyword>
<keyword evidence="3" id="KW-1015">Disulfide bond</keyword>
<dbReference type="Proteomes" id="UP000295278">
    <property type="component" value="Unassembled WGS sequence"/>
</dbReference>
<dbReference type="AlphaFoldDB" id="A0A4R5B350"/>
<dbReference type="InterPro" id="IPR013766">
    <property type="entry name" value="Thioredoxin_domain"/>
</dbReference>
<proteinExistence type="predicted"/>
<accession>A0A4R5B350</accession>
<dbReference type="PROSITE" id="PS51352">
    <property type="entry name" value="THIOREDOXIN_2"/>
    <property type="match status" value="1"/>
</dbReference>
<dbReference type="Gene3D" id="3.40.30.10">
    <property type="entry name" value="Glutaredoxin"/>
    <property type="match status" value="1"/>
</dbReference>
<dbReference type="GO" id="GO:0017004">
    <property type="term" value="P:cytochrome complex assembly"/>
    <property type="evidence" value="ECO:0007669"/>
    <property type="project" value="UniProtKB-KW"/>
</dbReference>
<evidence type="ECO:0000256" key="4">
    <source>
        <dbReference type="ARBA" id="ARBA00023284"/>
    </source>
</evidence>
<sequence>MEFKIKKIMLLFSLIISMSAANAQMKIGDSLPNFQLKNNKEVLVNLVSLKGKTILVDFWASWCAPCRLANKKLAPLYNEYKDDNFEIVGISLDTDKMKWMAAIQKDKLAYEQLIDTKGFDSKSALLFGVEQLPSAYLFDASGKLVAINPTEEQILMQIKN</sequence>
<evidence type="ECO:0000256" key="3">
    <source>
        <dbReference type="ARBA" id="ARBA00023157"/>
    </source>
</evidence>
<dbReference type="InterPro" id="IPR050553">
    <property type="entry name" value="Thioredoxin_ResA/DsbE_sf"/>
</dbReference>
<evidence type="ECO:0000313" key="7">
    <source>
        <dbReference type="EMBL" id="TDD78626.1"/>
    </source>
</evidence>
<protein>
    <submittedName>
        <fullName evidence="7">TlpA family protein disulfide reductase</fullName>
    </submittedName>
</protein>
<organism evidence="7 8">
    <name type="scientific">Flavobacterium caseinilyticum</name>
    <dbReference type="NCBI Taxonomy" id="2541732"/>
    <lineage>
        <taxon>Bacteria</taxon>
        <taxon>Pseudomonadati</taxon>
        <taxon>Bacteroidota</taxon>
        <taxon>Flavobacteriia</taxon>
        <taxon>Flavobacteriales</taxon>
        <taxon>Flavobacteriaceae</taxon>
        <taxon>Flavobacterium</taxon>
    </lineage>
</organism>
<dbReference type="OrthoDB" id="9815205at2"/>
<dbReference type="CDD" id="cd02966">
    <property type="entry name" value="TlpA_like_family"/>
    <property type="match status" value="1"/>
</dbReference>
<keyword evidence="5" id="KW-0732">Signal</keyword>
<evidence type="ECO:0000313" key="8">
    <source>
        <dbReference type="Proteomes" id="UP000295278"/>
    </source>
</evidence>